<gene>
    <name evidence="1" type="ORF">ElP_08140</name>
</gene>
<accession>A0A518GWN8</accession>
<dbReference type="Proteomes" id="UP000317835">
    <property type="component" value="Chromosome"/>
</dbReference>
<dbReference type="AlphaFoldDB" id="A0A518GWN8"/>
<name>A0A518GWN8_9BACT</name>
<dbReference type="KEGG" id="tpla:ElP_08140"/>
<evidence type="ECO:0000313" key="1">
    <source>
        <dbReference type="EMBL" id="QDV32972.1"/>
    </source>
</evidence>
<evidence type="ECO:0000313" key="2">
    <source>
        <dbReference type="Proteomes" id="UP000317835"/>
    </source>
</evidence>
<dbReference type="RefSeq" id="WP_145267404.1">
    <property type="nucleotide sequence ID" value="NZ_CP036426.1"/>
</dbReference>
<dbReference type="EMBL" id="CP036426">
    <property type="protein sequence ID" value="QDV32972.1"/>
    <property type="molecule type" value="Genomic_DNA"/>
</dbReference>
<reference evidence="1 2" key="1">
    <citation type="submission" date="2019-02" db="EMBL/GenBank/DDBJ databases">
        <title>Deep-cultivation of Planctomycetes and their phenomic and genomic characterization uncovers novel biology.</title>
        <authorList>
            <person name="Wiegand S."/>
            <person name="Jogler M."/>
            <person name="Boedeker C."/>
            <person name="Pinto D."/>
            <person name="Vollmers J."/>
            <person name="Rivas-Marin E."/>
            <person name="Kohn T."/>
            <person name="Peeters S.H."/>
            <person name="Heuer A."/>
            <person name="Rast P."/>
            <person name="Oberbeckmann S."/>
            <person name="Bunk B."/>
            <person name="Jeske O."/>
            <person name="Meyerdierks A."/>
            <person name="Storesund J.E."/>
            <person name="Kallscheuer N."/>
            <person name="Luecker S."/>
            <person name="Lage O.M."/>
            <person name="Pohl T."/>
            <person name="Merkel B.J."/>
            <person name="Hornburger P."/>
            <person name="Mueller R.-W."/>
            <person name="Bruemmer F."/>
            <person name="Labrenz M."/>
            <person name="Spormann A.M."/>
            <person name="Op den Camp H."/>
            <person name="Overmann J."/>
            <person name="Amann R."/>
            <person name="Jetten M.S.M."/>
            <person name="Mascher T."/>
            <person name="Medema M.H."/>
            <person name="Devos D.P."/>
            <person name="Kaster A.-K."/>
            <person name="Ovreas L."/>
            <person name="Rohde M."/>
            <person name="Galperin M.Y."/>
            <person name="Jogler C."/>
        </authorList>
    </citation>
    <scope>NUCLEOTIDE SEQUENCE [LARGE SCALE GENOMIC DNA]</scope>
    <source>
        <strain evidence="1 2">ElP</strain>
    </source>
</reference>
<sequence length="428" mass="45569">MSVAETEAEALLRHGALYPIRQGLLPVDGGPLAFVGIKHGAASIYLGDEPSYHFDLEGRWHRCYSSPSHYLRRLDGSTQAIDRPRVGRNMRLDRRTLDPSEADRLDASIRAMALGLADRIASGSVTLVDPPPPARPIGADGLRTLLGRVSAWDASAWAEHRRRYRSTYGPNPFLPPDGLDALVLQATVGPPAGGGPVHRNPEAFERHCRDVAGLLGMGVVPYRSLFLAGPDSLRRPADEVEASLRIARAVFPLAEGPAPPRRSDLPVERPHREGIHAFVGRSSGPIPGPEDWGRFRALGLRRVAVGIEAGDDPGSDDTTTPPEDVGPIASGAKGAGIAVSVVTWIGPDGIPDRDGSTASAIALVRSLGLGKGDHVYLVGGEERPGAPPDRRAAGRGSAREAELMEGLISLRRSDGVKVLPYLVSKQGF</sequence>
<organism evidence="1 2">
    <name type="scientific">Tautonia plasticadhaerens</name>
    <dbReference type="NCBI Taxonomy" id="2527974"/>
    <lineage>
        <taxon>Bacteria</taxon>
        <taxon>Pseudomonadati</taxon>
        <taxon>Planctomycetota</taxon>
        <taxon>Planctomycetia</taxon>
        <taxon>Isosphaerales</taxon>
        <taxon>Isosphaeraceae</taxon>
        <taxon>Tautonia</taxon>
    </lineage>
</organism>
<keyword evidence="2" id="KW-1185">Reference proteome</keyword>
<protein>
    <submittedName>
        <fullName evidence="1">Uncharacterized protein</fullName>
    </submittedName>
</protein>
<dbReference type="OrthoDB" id="286365at2"/>
<proteinExistence type="predicted"/>